<protein>
    <submittedName>
        <fullName evidence="1">Uncharacterized protein</fullName>
    </submittedName>
</protein>
<evidence type="ECO:0000313" key="1">
    <source>
        <dbReference type="EMBL" id="QHS90206.1"/>
    </source>
</evidence>
<dbReference type="EMBL" id="MN739130">
    <property type="protein sequence ID" value="QHS90206.1"/>
    <property type="molecule type" value="Genomic_DNA"/>
</dbReference>
<reference evidence="1" key="1">
    <citation type="journal article" date="2020" name="Nature">
        <title>Giant virus diversity and host interactions through global metagenomics.</title>
        <authorList>
            <person name="Schulz F."/>
            <person name="Roux S."/>
            <person name="Paez-Espino D."/>
            <person name="Jungbluth S."/>
            <person name="Walsh D.A."/>
            <person name="Denef V.J."/>
            <person name="McMahon K.D."/>
            <person name="Konstantinidis K.T."/>
            <person name="Eloe-Fadrosh E.A."/>
            <person name="Kyrpides N.C."/>
            <person name="Woyke T."/>
        </authorList>
    </citation>
    <scope>NUCLEOTIDE SEQUENCE</scope>
    <source>
        <strain evidence="1">GVMAG-M-3300010160-60</strain>
    </source>
</reference>
<organism evidence="1">
    <name type="scientific">viral metagenome</name>
    <dbReference type="NCBI Taxonomy" id="1070528"/>
    <lineage>
        <taxon>unclassified sequences</taxon>
        <taxon>metagenomes</taxon>
        <taxon>organismal metagenomes</taxon>
    </lineage>
</organism>
<accession>A0A6C0BDL6</accession>
<proteinExistence type="predicted"/>
<sequence length="136" mass="15218">MGQENSKIEVVNIGGEGQTKMALNVDGTVFLPGYLIKIISVKKNVEHKPLNQLDENVLALPNLDQLFVIESISSEQFKWTDGLNPINVHIMRIYTSAPEGHPKLYFNVLIGKNNRMVLPSKNGHNDYAITFSNVNQ</sequence>
<dbReference type="AlphaFoldDB" id="A0A6C0BDL6"/>
<name>A0A6C0BDL6_9ZZZZ</name>